<comment type="caution">
    <text evidence="3">The sequence shown here is derived from an EMBL/GenBank/DDBJ whole genome shotgun (WGS) entry which is preliminary data.</text>
</comment>
<gene>
    <name evidence="3" type="ORF">TM51_02609</name>
</gene>
<protein>
    <submittedName>
        <fullName evidence="3">Uncharacterized protein</fullName>
    </submittedName>
</protein>
<reference evidence="3 4" key="1">
    <citation type="journal article" date="2013" name="Genome Announc.">
        <title>Draft Genome Sequence of the Lignocellulose Decomposer Thermobifida fusca Strain TM51.</title>
        <authorList>
            <person name="Toth A."/>
            <person name="Barna T."/>
            <person name="Nagy I."/>
            <person name="Horvath B."/>
            <person name="Nagy I."/>
            <person name="Tancsics A."/>
            <person name="Kriszt B."/>
            <person name="Baka E."/>
            <person name="Fekete C."/>
            <person name="Kukolya J."/>
        </authorList>
    </citation>
    <scope>NUCLEOTIDE SEQUENCE [LARGE SCALE GENOMIC DNA]</scope>
    <source>
        <strain evidence="3 4">TM51</strain>
    </source>
</reference>
<dbReference type="AlphaFoldDB" id="A0A9P2TBW6"/>
<organism evidence="3 4">
    <name type="scientific">Thermobifida fusca TM51</name>
    <dbReference type="NCBI Taxonomy" id="1169414"/>
    <lineage>
        <taxon>Bacteria</taxon>
        <taxon>Bacillati</taxon>
        <taxon>Actinomycetota</taxon>
        <taxon>Actinomycetes</taxon>
        <taxon>Streptosporangiales</taxon>
        <taxon>Nocardiopsidaceae</taxon>
        <taxon>Thermobifida</taxon>
    </lineage>
</organism>
<name>A0A9P2TBW6_THEFU</name>
<keyword evidence="2" id="KW-1133">Transmembrane helix</keyword>
<dbReference type="EMBL" id="AOSG01000010">
    <property type="protein sequence ID" value="EOR72461.1"/>
    <property type="molecule type" value="Genomic_DNA"/>
</dbReference>
<accession>A0A9P2TBW6</accession>
<evidence type="ECO:0000313" key="4">
    <source>
        <dbReference type="Proteomes" id="UP000014184"/>
    </source>
</evidence>
<dbReference type="RefSeq" id="WP_011290900.1">
    <property type="nucleotide sequence ID" value="NZ_AOSG01000010.1"/>
</dbReference>
<sequence>MQSFFWVIPALVLAVAVFYSVVAVAIRDEETERTLFDPVFPVSFRGLVRGLVNFRVANPPATVHGALRRLREQQGRDIAEPGLDSDVSIAGADHAVTAVSRSAPQLRRDDAPAAREDAGPAPETRCSAR</sequence>
<feature type="compositionally biased region" description="Basic and acidic residues" evidence="1">
    <location>
        <begin position="106"/>
        <end position="118"/>
    </location>
</feature>
<proteinExistence type="predicted"/>
<evidence type="ECO:0000256" key="2">
    <source>
        <dbReference type="SAM" id="Phobius"/>
    </source>
</evidence>
<feature type="transmembrane region" description="Helical" evidence="2">
    <location>
        <begin position="6"/>
        <end position="26"/>
    </location>
</feature>
<evidence type="ECO:0000313" key="3">
    <source>
        <dbReference type="EMBL" id="EOR72461.1"/>
    </source>
</evidence>
<evidence type="ECO:0000256" key="1">
    <source>
        <dbReference type="SAM" id="MobiDB-lite"/>
    </source>
</evidence>
<keyword evidence="2" id="KW-0472">Membrane</keyword>
<keyword evidence="2" id="KW-0812">Transmembrane</keyword>
<feature type="region of interest" description="Disordered" evidence="1">
    <location>
        <begin position="99"/>
        <end position="129"/>
    </location>
</feature>
<keyword evidence="4" id="KW-1185">Reference proteome</keyword>
<dbReference type="Proteomes" id="UP000014184">
    <property type="component" value="Unassembled WGS sequence"/>
</dbReference>